<dbReference type="Pfam" id="PF13723">
    <property type="entry name" value="Ketoacyl-synt_2"/>
    <property type="match status" value="1"/>
</dbReference>
<name>A0ABY2TU03_9SPIR</name>
<dbReference type="EMBL" id="SJDU01000069">
    <property type="protein sequence ID" value="TKZ35666.1"/>
    <property type="molecule type" value="Genomic_DNA"/>
</dbReference>
<evidence type="ECO:0000313" key="3">
    <source>
        <dbReference type="Proteomes" id="UP000310168"/>
    </source>
</evidence>
<keyword evidence="3" id="KW-1185">Reference proteome</keyword>
<accession>A0ABY2TU03</accession>
<reference evidence="2 3" key="1">
    <citation type="journal article" date="2019" name="Anaerobe">
        <title>Brachyspira catarrhinii sp. nov., an anaerobic intestinal spirochaete isolated from vervet monkeys may have been misidentified as Brachyspira aalborgi in previous studies.</title>
        <authorList>
            <person name="Phillips N.D."/>
            <person name="La T."/>
            <person name="Hampson D.J."/>
        </authorList>
    </citation>
    <scope>NUCLEOTIDE SEQUENCE [LARGE SCALE GENOMIC DNA]</scope>
    <source>
        <strain evidence="2 3">Z12</strain>
    </source>
</reference>
<protein>
    <recommendedName>
        <fullName evidence="1">Beta-ketoacyl synthase-like N-terminal domain-containing protein</fullName>
    </recommendedName>
</protein>
<feature type="domain" description="Beta-ketoacyl synthase-like N-terminal" evidence="1">
    <location>
        <begin position="33"/>
        <end position="224"/>
    </location>
</feature>
<organism evidence="2 3">
    <name type="scientific">Brachyspira catarrhinii</name>
    <dbReference type="NCBI Taxonomy" id="2528966"/>
    <lineage>
        <taxon>Bacteria</taxon>
        <taxon>Pseudomonadati</taxon>
        <taxon>Spirochaetota</taxon>
        <taxon>Spirochaetia</taxon>
        <taxon>Brachyspirales</taxon>
        <taxon>Brachyspiraceae</taxon>
        <taxon>Brachyspira</taxon>
    </lineage>
</organism>
<sequence>MSNLSFKVLNWDFFSPNMNKEYILNNLNENLNISYGDATPDLDFIPRAQRRRFSQITKYVFESVKNLIKENEQIPIFFVSKYGEINQQYNMSKKIVTEHEVSPALFSYSVFNTAIGQLTIFYKNNARALSITCYENFLDAIILQATSFLNNSSDYNKALLIIADEKLPQSYEEISKDKNYSFAFSFIISADKNESDINIEIIDGEDKKDENSIIDFIKFISTNQTNLKLGKIELNKIKNIK</sequence>
<proteinExistence type="predicted"/>
<comment type="caution">
    <text evidence="2">The sequence shown here is derived from an EMBL/GenBank/DDBJ whole genome shotgun (WGS) entry which is preliminary data.</text>
</comment>
<evidence type="ECO:0000259" key="1">
    <source>
        <dbReference type="Pfam" id="PF13723"/>
    </source>
</evidence>
<dbReference type="InterPro" id="IPR014030">
    <property type="entry name" value="Ketoacyl_synth_N"/>
</dbReference>
<dbReference type="RefSeq" id="WP_137997853.1">
    <property type="nucleotide sequence ID" value="NZ_SJDU01000069.1"/>
</dbReference>
<dbReference type="Proteomes" id="UP000310168">
    <property type="component" value="Unassembled WGS sequence"/>
</dbReference>
<evidence type="ECO:0000313" key="2">
    <source>
        <dbReference type="EMBL" id="TKZ35666.1"/>
    </source>
</evidence>
<gene>
    <name evidence="2" type="ORF">EZH24_04075</name>
</gene>